<sequence>MNQITLKNKLTVIFFAAIAFGIFYVGSIAYKSGRYIEHADPFTLFILSSLGAAVGMSTYGWIAFTLINLILRPLKGKGKSILEFLLYVGFGILADYLIMIANGPLVGLYLPYSTIAAILGYITLKTVQRIYKFYY</sequence>
<organism evidence="2 3">
    <name type="scientific">Laceyella tengchongensis</name>
    <dbReference type="NCBI Taxonomy" id="574699"/>
    <lineage>
        <taxon>Bacteria</taxon>
        <taxon>Bacillati</taxon>
        <taxon>Bacillota</taxon>
        <taxon>Bacilli</taxon>
        <taxon>Bacillales</taxon>
        <taxon>Thermoactinomycetaceae</taxon>
        <taxon>Laceyella</taxon>
    </lineage>
</organism>
<feature type="transmembrane region" description="Helical" evidence="1">
    <location>
        <begin position="106"/>
        <end position="124"/>
    </location>
</feature>
<dbReference type="Proteomes" id="UP001157946">
    <property type="component" value="Unassembled WGS sequence"/>
</dbReference>
<evidence type="ECO:0000313" key="3">
    <source>
        <dbReference type="Proteomes" id="UP001157946"/>
    </source>
</evidence>
<keyword evidence="1" id="KW-1133">Transmembrane helix</keyword>
<evidence type="ECO:0000256" key="1">
    <source>
        <dbReference type="SAM" id="Phobius"/>
    </source>
</evidence>
<gene>
    <name evidence="2" type="ORF">SAMN06265361_105194</name>
</gene>
<dbReference type="AlphaFoldDB" id="A0AA45WQM7"/>
<keyword evidence="1" id="KW-0812">Transmembrane</keyword>
<name>A0AA45WQM7_9BACL</name>
<keyword evidence="3" id="KW-1185">Reference proteome</keyword>
<dbReference type="RefSeq" id="WP_102993618.1">
    <property type="nucleotide sequence ID" value="NZ_FXTU01000005.1"/>
</dbReference>
<keyword evidence="1" id="KW-0472">Membrane</keyword>
<feature type="transmembrane region" description="Helical" evidence="1">
    <location>
        <begin position="42"/>
        <end position="69"/>
    </location>
</feature>
<dbReference type="EMBL" id="FXTU01000005">
    <property type="protein sequence ID" value="SMP26748.1"/>
    <property type="molecule type" value="Genomic_DNA"/>
</dbReference>
<accession>A0AA45WQM7</accession>
<feature type="transmembrane region" description="Helical" evidence="1">
    <location>
        <begin position="12"/>
        <end position="30"/>
    </location>
</feature>
<feature type="transmembrane region" description="Helical" evidence="1">
    <location>
        <begin position="81"/>
        <end position="100"/>
    </location>
</feature>
<evidence type="ECO:0000313" key="2">
    <source>
        <dbReference type="EMBL" id="SMP26748.1"/>
    </source>
</evidence>
<proteinExistence type="predicted"/>
<reference evidence="2" key="1">
    <citation type="submission" date="2017-05" db="EMBL/GenBank/DDBJ databases">
        <authorList>
            <person name="Varghese N."/>
            <person name="Submissions S."/>
        </authorList>
    </citation>
    <scope>NUCLEOTIDE SEQUENCE</scope>
    <source>
        <strain evidence="2">DSM 45262</strain>
    </source>
</reference>
<protein>
    <submittedName>
        <fullName evidence="2">Uncharacterized protein</fullName>
    </submittedName>
</protein>
<comment type="caution">
    <text evidence="2">The sequence shown here is derived from an EMBL/GenBank/DDBJ whole genome shotgun (WGS) entry which is preliminary data.</text>
</comment>